<gene>
    <name evidence="6" type="ORF">GCM10022200_16600</name>
</gene>
<sequence length="237" mass="25371">MTMLELEGVARRFQGGAGVTGLDLRLAPGEIVALVGLNGAGKTTLLRLALGMLRPDHGAVKIDGVPIGRLAADAWRQVGHLIEVPFSYRELTVRQNLEMSANLRGAPLSIVDRALPAWRLDALADRRAGRLSLGNRQRVGLAAALQHAPRLVLLDEPANALDPAGVLILRDALVARAAAGAAVLVSSHHLDEVARIADRVIVMNRGRLIGELDATGHDLERTFFDRIHADDLEESSA</sequence>
<dbReference type="Proteomes" id="UP001501697">
    <property type="component" value="Unassembled WGS sequence"/>
</dbReference>
<keyword evidence="3" id="KW-0547">Nucleotide-binding</keyword>
<dbReference type="EMBL" id="BAAAYU010000005">
    <property type="protein sequence ID" value="GAA3634065.1"/>
    <property type="molecule type" value="Genomic_DNA"/>
</dbReference>
<keyword evidence="7" id="KW-1185">Reference proteome</keyword>
<evidence type="ECO:0000256" key="2">
    <source>
        <dbReference type="ARBA" id="ARBA00022448"/>
    </source>
</evidence>
<dbReference type="InterPro" id="IPR003439">
    <property type="entry name" value="ABC_transporter-like_ATP-bd"/>
</dbReference>
<dbReference type="SUPFAM" id="SSF52540">
    <property type="entry name" value="P-loop containing nucleoside triphosphate hydrolases"/>
    <property type="match status" value="1"/>
</dbReference>
<dbReference type="SMART" id="SM00382">
    <property type="entry name" value="AAA"/>
    <property type="match status" value="1"/>
</dbReference>
<reference evidence="7" key="1">
    <citation type="journal article" date="2019" name="Int. J. Syst. Evol. Microbiol.">
        <title>The Global Catalogue of Microorganisms (GCM) 10K type strain sequencing project: providing services to taxonomists for standard genome sequencing and annotation.</title>
        <authorList>
            <consortium name="The Broad Institute Genomics Platform"/>
            <consortium name="The Broad Institute Genome Sequencing Center for Infectious Disease"/>
            <person name="Wu L."/>
            <person name="Ma J."/>
        </authorList>
    </citation>
    <scope>NUCLEOTIDE SEQUENCE [LARGE SCALE GENOMIC DNA]</scope>
    <source>
        <strain evidence="7">JCM 16544</strain>
    </source>
</reference>
<evidence type="ECO:0000313" key="6">
    <source>
        <dbReference type="EMBL" id="GAA3634065.1"/>
    </source>
</evidence>
<evidence type="ECO:0000313" key="7">
    <source>
        <dbReference type="Proteomes" id="UP001501697"/>
    </source>
</evidence>
<evidence type="ECO:0000256" key="1">
    <source>
        <dbReference type="ARBA" id="ARBA00005417"/>
    </source>
</evidence>
<dbReference type="InterPro" id="IPR027417">
    <property type="entry name" value="P-loop_NTPase"/>
</dbReference>
<accession>A0ABP7AK02</accession>
<comment type="similarity">
    <text evidence="1">Belongs to the ABC transporter superfamily.</text>
</comment>
<dbReference type="PROSITE" id="PS50893">
    <property type="entry name" value="ABC_TRANSPORTER_2"/>
    <property type="match status" value="1"/>
</dbReference>
<keyword evidence="4" id="KW-0067">ATP-binding</keyword>
<dbReference type="Pfam" id="PF00005">
    <property type="entry name" value="ABC_tran"/>
    <property type="match status" value="1"/>
</dbReference>
<comment type="caution">
    <text evidence="6">The sequence shown here is derived from an EMBL/GenBank/DDBJ whole genome shotgun (WGS) entry which is preliminary data.</text>
</comment>
<organism evidence="6 7">
    <name type="scientific">Microbacterium awajiense</name>
    <dbReference type="NCBI Taxonomy" id="415214"/>
    <lineage>
        <taxon>Bacteria</taxon>
        <taxon>Bacillati</taxon>
        <taxon>Actinomycetota</taxon>
        <taxon>Actinomycetes</taxon>
        <taxon>Micrococcales</taxon>
        <taxon>Microbacteriaceae</taxon>
        <taxon>Microbacterium</taxon>
    </lineage>
</organism>
<keyword evidence="2" id="KW-0813">Transport</keyword>
<evidence type="ECO:0000256" key="3">
    <source>
        <dbReference type="ARBA" id="ARBA00022741"/>
    </source>
</evidence>
<dbReference type="PANTHER" id="PTHR43335">
    <property type="entry name" value="ABC TRANSPORTER, ATP-BINDING PROTEIN"/>
    <property type="match status" value="1"/>
</dbReference>
<dbReference type="PROSITE" id="PS00211">
    <property type="entry name" value="ABC_TRANSPORTER_1"/>
    <property type="match status" value="1"/>
</dbReference>
<proteinExistence type="inferred from homology"/>
<feature type="domain" description="ABC transporter" evidence="5">
    <location>
        <begin position="4"/>
        <end position="230"/>
    </location>
</feature>
<dbReference type="InterPro" id="IPR003593">
    <property type="entry name" value="AAA+_ATPase"/>
</dbReference>
<protein>
    <recommendedName>
        <fullName evidence="5">ABC transporter domain-containing protein</fullName>
    </recommendedName>
</protein>
<name>A0ABP7AK02_9MICO</name>
<dbReference type="InterPro" id="IPR017871">
    <property type="entry name" value="ABC_transporter-like_CS"/>
</dbReference>
<evidence type="ECO:0000256" key="4">
    <source>
        <dbReference type="ARBA" id="ARBA00022840"/>
    </source>
</evidence>
<dbReference type="Gene3D" id="3.40.50.300">
    <property type="entry name" value="P-loop containing nucleotide triphosphate hydrolases"/>
    <property type="match status" value="1"/>
</dbReference>
<dbReference type="RefSeq" id="WP_344737529.1">
    <property type="nucleotide sequence ID" value="NZ_BAAAYU010000005.1"/>
</dbReference>
<dbReference type="PANTHER" id="PTHR43335:SF4">
    <property type="entry name" value="ABC TRANSPORTER, ATP-BINDING PROTEIN"/>
    <property type="match status" value="1"/>
</dbReference>
<evidence type="ECO:0000259" key="5">
    <source>
        <dbReference type="PROSITE" id="PS50893"/>
    </source>
</evidence>